<comment type="caution">
    <text evidence="2">The sequence shown here is derived from an EMBL/GenBank/DDBJ whole genome shotgun (WGS) entry which is preliminary data.</text>
</comment>
<keyword evidence="1" id="KW-0472">Membrane</keyword>
<organism evidence="2 3">
    <name type="scientific">Streptacidiphilus pinicola</name>
    <dbReference type="NCBI Taxonomy" id="2219663"/>
    <lineage>
        <taxon>Bacteria</taxon>
        <taxon>Bacillati</taxon>
        <taxon>Actinomycetota</taxon>
        <taxon>Actinomycetes</taxon>
        <taxon>Kitasatosporales</taxon>
        <taxon>Streptomycetaceae</taxon>
        <taxon>Streptacidiphilus</taxon>
    </lineage>
</organism>
<feature type="transmembrane region" description="Helical" evidence="1">
    <location>
        <begin position="97"/>
        <end position="117"/>
    </location>
</feature>
<dbReference type="AlphaFoldDB" id="A0A2X0K198"/>
<accession>A0A2X0K198</accession>
<gene>
    <name evidence="2" type="ORF">DN069_33435</name>
</gene>
<dbReference type="EMBL" id="QKYN01000166">
    <property type="protein sequence ID" value="RAG81299.1"/>
    <property type="molecule type" value="Genomic_DNA"/>
</dbReference>
<name>A0A2X0K198_9ACTN</name>
<keyword evidence="3" id="KW-1185">Reference proteome</keyword>
<keyword evidence="1" id="KW-0812">Transmembrane</keyword>
<feature type="transmembrane region" description="Helical" evidence="1">
    <location>
        <begin position="59"/>
        <end position="77"/>
    </location>
</feature>
<sequence length="141" mass="13839">MWRALVVELVCLGGVAGGAWVGSKALSLDGRLLELPAAVPALVVIVLGLGLLRARPGFAVVPGLAADAAACAGAVLINDHLLSAGRLHLDTLGNRLLAGSLAVALLVSVLGIVVAAVSGHLHPREDSAAAPAEAAGPAGSE</sequence>
<reference evidence="2 3" key="1">
    <citation type="submission" date="2018-06" db="EMBL/GenBank/DDBJ databases">
        <title>Streptacidiphilus pinicola sp. nov., isolated from pine grove soil.</title>
        <authorList>
            <person name="Roh S.G."/>
            <person name="Park S."/>
            <person name="Kim M.-K."/>
            <person name="Yun B.-R."/>
            <person name="Park J."/>
            <person name="Kim M.J."/>
            <person name="Kim Y.S."/>
            <person name="Kim S.B."/>
        </authorList>
    </citation>
    <scope>NUCLEOTIDE SEQUENCE [LARGE SCALE GENOMIC DNA]</scope>
    <source>
        <strain evidence="2 3">MMS16-CNU450</strain>
    </source>
</reference>
<feature type="transmembrane region" description="Helical" evidence="1">
    <location>
        <begin position="33"/>
        <end position="52"/>
    </location>
</feature>
<protein>
    <submittedName>
        <fullName evidence="2">Uncharacterized protein</fullName>
    </submittedName>
</protein>
<proteinExistence type="predicted"/>
<evidence type="ECO:0000313" key="2">
    <source>
        <dbReference type="EMBL" id="RAG81299.1"/>
    </source>
</evidence>
<dbReference type="Proteomes" id="UP000248889">
    <property type="component" value="Unassembled WGS sequence"/>
</dbReference>
<evidence type="ECO:0000256" key="1">
    <source>
        <dbReference type="SAM" id="Phobius"/>
    </source>
</evidence>
<keyword evidence="1" id="KW-1133">Transmembrane helix</keyword>
<evidence type="ECO:0000313" key="3">
    <source>
        <dbReference type="Proteomes" id="UP000248889"/>
    </source>
</evidence>